<feature type="compositionally biased region" description="Acidic residues" evidence="6">
    <location>
        <begin position="69"/>
        <end position="78"/>
    </location>
</feature>
<reference evidence="7 8" key="1">
    <citation type="journal article" date="2018" name="Evol. Lett.">
        <title>Horizontal gene cluster transfer increased hallucinogenic mushroom diversity.</title>
        <authorList>
            <person name="Reynolds H.T."/>
            <person name="Vijayakumar V."/>
            <person name="Gluck-Thaler E."/>
            <person name="Korotkin H.B."/>
            <person name="Matheny P.B."/>
            <person name="Slot J.C."/>
        </authorList>
    </citation>
    <scope>NUCLEOTIDE SEQUENCE [LARGE SCALE GENOMIC DNA]</scope>
    <source>
        <strain evidence="7 8">SRW20</strain>
    </source>
</reference>
<evidence type="ECO:0000256" key="3">
    <source>
        <dbReference type="ARBA" id="ARBA00022574"/>
    </source>
</evidence>
<evidence type="ECO:0000313" key="7">
    <source>
        <dbReference type="EMBL" id="PPQ76039.1"/>
    </source>
</evidence>
<evidence type="ECO:0000256" key="6">
    <source>
        <dbReference type="SAM" id="MobiDB-lite"/>
    </source>
</evidence>
<feature type="compositionally biased region" description="Polar residues" evidence="6">
    <location>
        <begin position="147"/>
        <end position="163"/>
    </location>
</feature>
<dbReference type="InParanoid" id="A0A409WC28"/>
<name>A0A409WC28_9AGAR</name>
<dbReference type="InterPro" id="IPR015943">
    <property type="entry name" value="WD40/YVTN_repeat-like_dom_sf"/>
</dbReference>
<dbReference type="AlphaFoldDB" id="A0A409WC28"/>
<keyword evidence="3" id="KW-0853">WD repeat</keyword>
<evidence type="ECO:0000256" key="4">
    <source>
        <dbReference type="ARBA" id="ARBA00022737"/>
    </source>
</evidence>
<keyword evidence="2" id="KW-0698">rRNA processing</keyword>
<dbReference type="OrthoDB" id="1935146at2759"/>
<keyword evidence="8" id="KW-1185">Reference proteome</keyword>
<feature type="region of interest" description="Disordered" evidence="6">
    <location>
        <begin position="55"/>
        <end position="201"/>
    </location>
</feature>
<evidence type="ECO:0000256" key="1">
    <source>
        <dbReference type="ARBA" id="ARBA00004604"/>
    </source>
</evidence>
<feature type="compositionally biased region" description="Acidic residues" evidence="6">
    <location>
        <begin position="239"/>
        <end position="251"/>
    </location>
</feature>
<accession>A0A409WC28</accession>
<dbReference type="PANTHER" id="PTHR18359">
    <property type="entry name" value="WD-REPEAT PROTEIN-RELATED"/>
    <property type="match status" value="1"/>
</dbReference>
<comment type="caution">
    <text evidence="7">The sequence shown here is derived from an EMBL/GenBank/DDBJ whole genome shotgun (WGS) entry which is preliminary data.</text>
</comment>
<dbReference type="InterPro" id="IPR036322">
    <property type="entry name" value="WD40_repeat_dom_sf"/>
</dbReference>
<comment type="subcellular location">
    <subcellularLocation>
        <location evidence="1">Nucleus</location>
        <location evidence="1">Nucleolus</location>
    </subcellularLocation>
</comment>
<proteinExistence type="predicted"/>
<feature type="region of interest" description="Disordered" evidence="6">
    <location>
        <begin position="223"/>
        <end position="253"/>
    </location>
</feature>
<dbReference type="InterPro" id="IPR045161">
    <property type="entry name" value="Utp18"/>
</dbReference>
<dbReference type="GO" id="GO:0032040">
    <property type="term" value="C:small-subunit processome"/>
    <property type="evidence" value="ECO:0007669"/>
    <property type="project" value="TreeGrafter"/>
</dbReference>
<evidence type="ECO:0000256" key="2">
    <source>
        <dbReference type="ARBA" id="ARBA00022552"/>
    </source>
</evidence>
<dbReference type="Proteomes" id="UP000284706">
    <property type="component" value="Unassembled WGS sequence"/>
</dbReference>
<evidence type="ECO:0000256" key="5">
    <source>
        <dbReference type="ARBA" id="ARBA00023242"/>
    </source>
</evidence>
<evidence type="ECO:0000313" key="8">
    <source>
        <dbReference type="Proteomes" id="UP000284706"/>
    </source>
</evidence>
<dbReference type="PANTHER" id="PTHR18359:SF0">
    <property type="entry name" value="U3 SMALL NUCLEOLAR RNA-ASSOCIATED PROTEIN 18 HOMOLOG"/>
    <property type="match status" value="1"/>
</dbReference>
<keyword evidence="5" id="KW-0539">Nucleus</keyword>
<organism evidence="7 8">
    <name type="scientific">Gymnopilus dilepis</name>
    <dbReference type="NCBI Taxonomy" id="231916"/>
    <lineage>
        <taxon>Eukaryota</taxon>
        <taxon>Fungi</taxon>
        <taxon>Dikarya</taxon>
        <taxon>Basidiomycota</taxon>
        <taxon>Agaricomycotina</taxon>
        <taxon>Agaricomycetes</taxon>
        <taxon>Agaricomycetidae</taxon>
        <taxon>Agaricales</taxon>
        <taxon>Agaricineae</taxon>
        <taxon>Hymenogastraceae</taxon>
        <taxon>Gymnopilus</taxon>
    </lineage>
</organism>
<dbReference type="Gene3D" id="2.130.10.10">
    <property type="entry name" value="YVTN repeat-like/Quinoprotein amine dehydrogenase"/>
    <property type="match status" value="1"/>
</dbReference>
<feature type="compositionally biased region" description="Low complexity" evidence="6">
    <location>
        <begin position="127"/>
        <end position="146"/>
    </location>
</feature>
<keyword evidence="4" id="KW-0677">Repeat</keyword>
<dbReference type="FunCoup" id="A0A409WC28">
    <property type="interactions" value="627"/>
</dbReference>
<sequence length="420" mass="45881">MAKHPRKRQKKSHVTGTQDVLPLKAARLDLLLDDESKDDEERRLESMLFGVKYVPSEKGKGKMKSTSVEENEEMDDLEGEGRGLQHLLDQDLFFVDEGPGGPNDLGLSGYSAGEALGQSDSEESDQRSNSGSESDSDSEPSSSATSTQEISPQTALPKSLTASKSKKPAWVDPSDVAPAATVSLLSGPTRLRKLRQAVDEDEITSREYETRLRAQFERINPEPAWAKKARKKGKKGEEEGSDNEAGDEILQEGDGVKDMLASTQGLLGDSKKKGRKRVVLPQGTLAIERVRDANHSVQGSGSGEVRTLQFHPKPAVPVLAVGTADRRVRLFHIDGHLSPLLTTLHCPSLPLVSNTSVLFHPQGNSILLSGPRPFFYTYDLQQGTSAIHRRGLWGTGFDDSSILSPSTTINGGRNQKRRRR</sequence>
<dbReference type="STRING" id="231916.A0A409WC28"/>
<protein>
    <submittedName>
        <fullName evidence="7">Uncharacterized protein</fullName>
    </submittedName>
</protein>
<gene>
    <name evidence="7" type="ORF">CVT26_005672</name>
</gene>
<feature type="non-terminal residue" evidence="7">
    <location>
        <position position="420"/>
    </location>
</feature>
<dbReference type="GO" id="GO:0006364">
    <property type="term" value="P:rRNA processing"/>
    <property type="evidence" value="ECO:0007669"/>
    <property type="project" value="UniProtKB-KW"/>
</dbReference>
<dbReference type="GO" id="GO:0034388">
    <property type="term" value="C:Pwp2p-containing subcomplex of 90S preribosome"/>
    <property type="evidence" value="ECO:0007669"/>
    <property type="project" value="TreeGrafter"/>
</dbReference>
<dbReference type="SUPFAM" id="SSF50978">
    <property type="entry name" value="WD40 repeat-like"/>
    <property type="match status" value="1"/>
</dbReference>
<dbReference type="EMBL" id="NHYE01005202">
    <property type="protein sequence ID" value="PPQ76039.1"/>
    <property type="molecule type" value="Genomic_DNA"/>
</dbReference>